<evidence type="ECO:0000313" key="1">
    <source>
        <dbReference type="EMBL" id="ONI39900.1"/>
    </source>
</evidence>
<comment type="caution">
    <text evidence="1">The sequence shown here is derived from an EMBL/GenBank/DDBJ whole genome shotgun (WGS) entry which is preliminary data.</text>
</comment>
<protein>
    <submittedName>
        <fullName evidence="1">Potassium transporter</fullName>
    </submittedName>
</protein>
<keyword evidence="2" id="KW-1185">Reference proteome</keyword>
<reference evidence="1" key="1">
    <citation type="submission" date="2016-08" db="EMBL/GenBank/DDBJ databases">
        <authorList>
            <person name="Ngugi D.K."/>
            <person name="Miyake S."/>
            <person name="Stingl U."/>
        </authorList>
    </citation>
    <scope>NUCLEOTIDE SEQUENCE</scope>
    <source>
        <strain evidence="1">SCG-B11WGA-EpuloA1</strain>
    </source>
</reference>
<gene>
    <name evidence="1" type="ORF">AN396_06830</name>
</gene>
<accession>A0ACC8XBY6</accession>
<proteinExistence type="predicted"/>
<dbReference type="Proteomes" id="UP000188605">
    <property type="component" value="Unassembled WGS sequence"/>
</dbReference>
<evidence type="ECO:0000313" key="2">
    <source>
        <dbReference type="Proteomes" id="UP000188605"/>
    </source>
</evidence>
<organism evidence="1 2">
    <name type="scientific">Candidatus Epulonipiscium fishelsonii</name>
    <dbReference type="NCBI Taxonomy" id="77094"/>
    <lineage>
        <taxon>Bacteria</taxon>
        <taxon>Bacillati</taxon>
        <taxon>Bacillota</taxon>
        <taxon>Clostridia</taxon>
        <taxon>Lachnospirales</taxon>
        <taxon>Lachnospiraceae</taxon>
        <taxon>Candidatus Epulonipiscium</taxon>
    </lineage>
</organism>
<dbReference type="EMBL" id="LJDB01000059">
    <property type="protein sequence ID" value="ONI39900.1"/>
    <property type="molecule type" value="Genomic_DNA"/>
</dbReference>
<sequence>MDILILVLRLVLAIVIANVAAKLISKLKLPGVLGYLLAGMVLGPYALNLLSVELTTANWYHTFSRLLELSIGVLFAKDLVFKKMKAYGKQVISITFFESIGTFVVVTLFFAIVFSFMGVPLYVAVIFGGIALATAPVPALSIINEYKTKGDMTKILLPIAVMDDVIALSVFFTINAFIMSMGSAATTSPIVTVLLNTVLPIILGIILGFVALAIYKKMKSEESYRIITIAIIISAYVIAYITDNFILPAPALNYMLLGMALFTTITNKGSEEMMEKISSSVAPIIAIGFTVMILNLAAPLDYHLIFGAGVLTFVYIISRGLGKYFGTYLGAKTSNASDNIRKYLGLTLLPHSGVSLLFTGMAAASLSTFDAPSATIVQGTIAAAAVINEIFAVILAKKGFELAGEINPIDNDTPAEAINC</sequence>
<name>A0ACC8XBY6_9FIRM</name>